<dbReference type="InterPro" id="IPR002401">
    <property type="entry name" value="Cyt_P450_E_grp-I"/>
</dbReference>
<dbReference type="Pfam" id="PF00067">
    <property type="entry name" value="p450"/>
    <property type="match status" value="1"/>
</dbReference>
<evidence type="ECO:0000256" key="9">
    <source>
        <dbReference type="RuleBase" id="RU000461"/>
    </source>
</evidence>
<evidence type="ECO:0000256" key="10">
    <source>
        <dbReference type="SAM" id="SignalP"/>
    </source>
</evidence>
<dbReference type="InterPro" id="IPR036396">
    <property type="entry name" value="Cyt_P450_sf"/>
</dbReference>
<sequence>MDFKSLLLVFFVIFCVWLVLDHIPIFQGNKKPLPPGPKGLPLIGNLHQQSWTAPWKTYQKWHKQYGPIVSFKCGPYQIMSLGNHEVARDLLEKRGAIYSSRPKSIWSEYKAKGLLPFFQSYVAEWKTIHKMQARLLTPRMIQSYTPILDIESKHLLMDMLLPQELTGIFDRYAFSTASALLTGERIHTAIEVSFHEMRNIIDEAFSQLHLSFLLTDNIPGARCLSTLISKCRTSGKPFFDRILHIFNRVFDSANARETWNWTRSMMNNRDSNSLSWEQRCFGLGELWVGVSVTTSVALLVFTQLSILSPQKYLNLQEEIDSFVKADRIPSASDLDKMVYLKAFVSEMLRMESFVPLGFMRVVDQDDEYMGYRIPKGTIIFPNTWCLDHDESLFPHPEDFVPERWLGNPDLPLAAFGFGRRICPGRHLAYRSLHLTIARIVWGYDLVPPQKATPASKYEGFFLSTDGFTGVFKPRSEQHKALIEKEWKSAAENEDVITSMVPSGEMSPLNIS</sequence>
<evidence type="ECO:0000256" key="6">
    <source>
        <dbReference type="ARBA" id="ARBA00023004"/>
    </source>
</evidence>
<keyword evidence="6 8" id="KW-0408">Iron</keyword>
<keyword evidence="5 9" id="KW-0560">Oxidoreductase</keyword>
<dbReference type="GO" id="GO:0016705">
    <property type="term" value="F:oxidoreductase activity, acting on paired donors, with incorporation or reduction of molecular oxygen"/>
    <property type="evidence" value="ECO:0007669"/>
    <property type="project" value="InterPro"/>
</dbReference>
<dbReference type="EMBL" id="VCAU01000002">
    <property type="protein sequence ID" value="KAF9894890.1"/>
    <property type="molecule type" value="Genomic_DNA"/>
</dbReference>
<dbReference type="AlphaFoldDB" id="A0AAD4CY55"/>
<evidence type="ECO:0008006" key="13">
    <source>
        <dbReference type="Google" id="ProtNLM"/>
    </source>
</evidence>
<dbReference type="SUPFAM" id="SSF48264">
    <property type="entry name" value="Cytochrome P450"/>
    <property type="match status" value="1"/>
</dbReference>
<protein>
    <recommendedName>
        <fullName evidence="13">Cytochrome P450</fullName>
    </recommendedName>
</protein>
<name>A0AAD4CY55_ASPNN</name>
<feature type="binding site" description="axial binding residue" evidence="8">
    <location>
        <position position="422"/>
    </location>
    <ligand>
        <name>heme</name>
        <dbReference type="ChEBI" id="CHEBI:30413"/>
    </ligand>
    <ligandPart>
        <name>Fe</name>
        <dbReference type="ChEBI" id="CHEBI:18248"/>
    </ligandPart>
</feature>
<feature type="signal peptide" evidence="10">
    <location>
        <begin position="1"/>
        <end position="22"/>
    </location>
</feature>
<dbReference type="InterPro" id="IPR050364">
    <property type="entry name" value="Cytochrome_P450_fung"/>
</dbReference>
<evidence type="ECO:0000256" key="3">
    <source>
        <dbReference type="ARBA" id="ARBA00022617"/>
    </source>
</evidence>
<dbReference type="InterPro" id="IPR017972">
    <property type="entry name" value="Cyt_P450_CS"/>
</dbReference>
<organism evidence="11 12">
    <name type="scientific">Aspergillus nanangensis</name>
    <dbReference type="NCBI Taxonomy" id="2582783"/>
    <lineage>
        <taxon>Eukaryota</taxon>
        <taxon>Fungi</taxon>
        <taxon>Dikarya</taxon>
        <taxon>Ascomycota</taxon>
        <taxon>Pezizomycotina</taxon>
        <taxon>Eurotiomycetes</taxon>
        <taxon>Eurotiomycetidae</taxon>
        <taxon>Eurotiales</taxon>
        <taxon>Aspergillaceae</taxon>
        <taxon>Aspergillus</taxon>
        <taxon>Aspergillus subgen. Circumdati</taxon>
    </lineage>
</organism>
<evidence type="ECO:0000256" key="7">
    <source>
        <dbReference type="ARBA" id="ARBA00023033"/>
    </source>
</evidence>
<dbReference type="Gene3D" id="1.10.630.10">
    <property type="entry name" value="Cytochrome P450"/>
    <property type="match status" value="1"/>
</dbReference>
<dbReference type="PRINTS" id="PR00463">
    <property type="entry name" value="EP450I"/>
</dbReference>
<dbReference type="PROSITE" id="PS00086">
    <property type="entry name" value="CYTOCHROME_P450"/>
    <property type="match status" value="1"/>
</dbReference>
<keyword evidence="3 8" id="KW-0349">Heme</keyword>
<keyword evidence="12" id="KW-1185">Reference proteome</keyword>
<evidence type="ECO:0000256" key="4">
    <source>
        <dbReference type="ARBA" id="ARBA00022723"/>
    </source>
</evidence>
<dbReference type="InterPro" id="IPR001128">
    <property type="entry name" value="Cyt_P450"/>
</dbReference>
<keyword evidence="10" id="KW-0732">Signal</keyword>
<evidence type="ECO:0000256" key="5">
    <source>
        <dbReference type="ARBA" id="ARBA00023002"/>
    </source>
</evidence>
<reference evidence="11" key="1">
    <citation type="journal article" date="2019" name="Beilstein J. Org. Chem.">
        <title>Nanangenines: drimane sesquiterpenoids as the dominant metabolite cohort of a novel Australian fungus, Aspergillus nanangensis.</title>
        <authorList>
            <person name="Lacey H.J."/>
            <person name="Gilchrist C.L.M."/>
            <person name="Crombie A."/>
            <person name="Kalaitzis J.A."/>
            <person name="Vuong D."/>
            <person name="Rutledge P.J."/>
            <person name="Turner P."/>
            <person name="Pitt J.I."/>
            <person name="Lacey E."/>
            <person name="Chooi Y.H."/>
            <person name="Piggott A.M."/>
        </authorList>
    </citation>
    <scope>NUCLEOTIDE SEQUENCE</scope>
    <source>
        <strain evidence="11">MST-FP2251</strain>
    </source>
</reference>
<evidence type="ECO:0000256" key="1">
    <source>
        <dbReference type="ARBA" id="ARBA00001971"/>
    </source>
</evidence>
<keyword evidence="4 8" id="KW-0479">Metal-binding</keyword>
<comment type="caution">
    <text evidence="11">The sequence shown here is derived from an EMBL/GenBank/DDBJ whole genome shotgun (WGS) entry which is preliminary data.</text>
</comment>
<proteinExistence type="inferred from homology"/>
<dbReference type="GO" id="GO:0005506">
    <property type="term" value="F:iron ion binding"/>
    <property type="evidence" value="ECO:0007669"/>
    <property type="project" value="InterPro"/>
</dbReference>
<evidence type="ECO:0000256" key="8">
    <source>
        <dbReference type="PIRSR" id="PIRSR602401-1"/>
    </source>
</evidence>
<feature type="chain" id="PRO_5041959529" description="Cytochrome P450" evidence="10">
    <location>
        <begin position="23"/>
        <end position="511"/>
    </location>
</feature>
<keyword evidence="7 9" id="KW-0503">Monooxygenase</keyword>
<evidence type="ECO:0000313" key="12">
    <source>
        <dbReference type="Proteomes" id="UP001194746"/>
    </source>
</evidence>
<dbReference type="Proteomes" id="UP001194746">
    <property type="component" value="Unassembled WGS sequence"/>
</dbReference>
<reference evidence="11" key="2">
    <citation type="submission" date="2020-02" db="EMBL/GenBank/DDBJ databases">
        <authorList>
            <person name="Gilchrist C.L.M."/>
            <person name="Chooi Y.-H."/>
        </authorList>
    </citation>
    <scope>NUCLEOTIDE SEQUENCE</scope>
    <source>
        <strain evidence="11">MST-FP2251</strain>
    </source>
</reference>
<evidence type="ECO:0000256" key="2">
    <source>
        <dbReference type="ARBA" id="ARBA00010617"/>
    </source>
</evidence>
<gene>
    <name evidence="11" type="ORF">FE257_004512</name>
</gene>
<accession>A0AAD4CY55</accession>
<comment type="similarity">
    <text evidence="2 9">Belongs to the cytochrome P450 family.</text>
</comment>
<dbReference type="PANTHER" id="PTHR46300">
    <property type="entry name" value="P450, PUTATIVE (EUROFUNG)-RELATED-RELATED"/>
    <property type="match status" value="1"/>
</dbReference>
<dbReference type="PANTHER" id="PTHR46300:SF1">
    <property type="entry name" value="P450, PUTATIVE (EUROFUNG)-RELATED"/>
    <property type="match status" value="1"/>
</dbReference>
<comment type="cofactor">
    <cofactor evidence="1 8">
        <name>heme</name>
        <dbReference type="ChEBI" id="CHEBI:30413"/>
    </cofactor>
</comment>
<dbReference type="GO" id="GO:0020037">
    <property type="term" value="F:heme binding"/>
    <property type="evidence" value="ECO:0007669"/>
    <property type="project" value="InterPro"/>
</dbReference>
<dbReference type="GO" id="GO:0004497">
    <property type="term" value="F:monooxygenase activity"/>
    <property type="evidence" value="ECO:0007669"/>
    <property type="project" value="UniProtKB-KW"/>
</dbReference>
<evidence type="ECO:0000313" key="11">
    <source>
        <dbReference type="EMBL" id="KAF9894890.1"/>
    </source>
</evidence>